<dbReference type="InterPro" id="IPR001849">
    <property type="entry name" value="PH_domain"/>
</dbReference>
<dbReference type="PROSITE" id="PS50003">
    <property type="entry name" value="PH_DOMAIN"/>
    <property type="match status" value="1"/>
</dbReference>
<sequence>MFFLFSDILLYTSRSQATLQFKVHGHLPLRGVLLQEPEGELANYGFIIYGGNRALTVAANCQEEKDRWKEDLQSAVQQARDKPDAKVTYLSLKSSSSSDEIMDQCGTDVGTQTKPALQRNNNTIHVCWHRNTSISMKDQLIAVEVVININFKIFS</sequence>
<dbReference type="SUPFAM" id="SSF50729">
    <property type="entry name" value="PH domain-like"/>
    <property type="match status" value="1"/>
</dbReference>
<dbReference type="KEGG" id="apln:108744738"/>
<accession>A0A7F5R3V2</accession>
<reference evidence="3" key="1">
    <citation type="submission" date="2025-08" db="UniProtKB">
        <authorList>
            <consortium name="RefSeq"/>
        </authorList>
    </citation>
    <scope>IDENTIFICATION</scope>
    <source>
        <tissue evidence="3">Entire body</tissue>
    </source>
</reference>
<protein>
    <submittedName>
        <fullName evidence="3">FERM, ARHGEF and pleckstrin domain-containing protein 1-like</fullName>
    </submittedName>
</protein>
<dbReference type="InParanoid" id="A0A7F5R3V2"/>
<evidence type="ECO:0000313" key="2">
    <source>
        <dbReference type="Proteomes" id="UP000192223"/>
    </source>
</evidence>
<dbReference type="GeneID" id="108744738"/>
<proteinExistence type="predicted"/>
<dbReference type="PANTHER" id="PTHR45858">
    <property type="entry name" value="FERM DOMAIN CONTAINING PROTEIN"/>
    <property type="match status" value="1"/>
</dbReference>
<dbReference type="Proteomes" id="UP000192223">
    <property type="component" value="Unplaced"/>
</dbReference>
<evidence type="ECO:0000259" key="1">
    <source>
        <dbReference type="PROSITE" id="PS50003"/>
    </source>
</evidence>
<dbReference type="Gene3D" id="2.30.29.30">
    <property type="entry name" value="Pleckstrin-homology domain (PH domain)/Phosphotyrosine-binding domain (PTB)"/>
    <property type="match status" value="1"/>
</dbReference>
<dbReference type="OrthoDB" id="9990815at2759"/>
<dbReference type="RefSeq" id="XP_025830043.1">
    <property type="nucleotide sequence ID" value="XM_025974258.1"/>
</dbReference>
<gene>
    <name evidence="3" type="primary">LOC108744738</name>
</gene>
<evidence type="ECO:0000313" key="3">
    <source>
        <dbReference type="RefSeq" id="XP_025830043.1"/>
    </source>
</evidence>
<organism evidence="2 3">
    <name type="scientific">Agrilus planipennis</name>
    <name type="common">Emerald ash borer</name>
    <name type="synonym">Agrilus marcopoli</name>
    <dbReference type="NCBI Taxonomy" id="224129"/>
    <lineage>
        <taxon>Eukaryota</taxon>
        <taxon>Metazoa</taxon>
        <taxon>Ecdysozoa</taxon>
        <taxon>Arthropoda</taxon>
        <taxon>Hexapoda</taxon>
        <taxon>Insecta</taxon>
        <taxon>Pterygota</taxon>
        <taxon>Neoptera</taxon>
        <taxon>Endopterygota</taxon>
        <taxon>Coleoptera</taxon>
        <taxon>Polyphaga</taxon>
        <taxon>Elateriformia</taxon>
        <taxon>Buprestoidea</taxon>
        <taxon>Buprestidae</taxon>
        <taxon>Agrilinae</taxon>
        <taxon>Agrilus</taxon>
    </lineage>
</organism>
<dbReference type="GO" id="GO:0005085">
    <property type="term" value="F:guanyl-nucleotide exchange factor activity"/>
    <property type="evidence" value="ECO:0007669"/>
    <property type="project" value="TreeGrafter"/>
</dbReference>
<name>A0A7F5R3V2_AGRPL</name>
<dbReference type="InterPro" id="IPR011993">
    <property type="entry name" value="PH-like_dom_sf"/>
</dbReference>
<keyword evidence="2" id="KW-1185">Reference proteome</keyword>
<dbReference type="AlphaFoldDB" id="A0A7F5R3V2"/>
<dbReference type="PANTHER" id="PTHR45858:SF5">
    <property type="entry name" value="MOESIN_EZRIN_RADIXIN HOMOLOG 1"/>
    <property type="match status" value="1"/>
</dbReference>
<feature type="domain" description="PH" evidence="1">
    <location>
        <begin position="1"/>
        <end position="77"/>
    </location>
</feature>
<dbReference type="InterPro" id="IPR051835">
    <property type="entry name" value="RAC1-GEF"/>
</dbReference>